<dbReference type="PANTHER" id="PTHR10625">
    <property type="entry name" value="HISTONE DEACETYLASE HDAC1-RELATED"/>
    <property type="match status" value="1"/>
</dbReference>
<sequence length="383" mass="41646">MTVAYIVSSELISASSQLPSNLNRSKLVHSLVSSFGLLKKVRPVRPTPASREALAEYHSGDYLDVLLRTPPEPSALHGLDHDNPVFPALSVYATLVAGAALTAVKTLGVVDIAIAWDGGRHHAQKSTASGYCYVADCILAILAIRRVKELDAPRSRVMYIDLDLHFSDAVSQAFYRQSSVMTLSIHHTAPGFYPPSPLATLQHPDQPGFDPFALSIPLQRGASANTYARIWPLVQKAIQIFSPSHMVIQCGVDALAGDPHAVMNWSLPARQDGSLGYYIQHLLHDFPGKKVLLGGGGYNSPNAARAWAYLTSIAVEEPLADDVDIPLDHLFFPLYAPSFTLDIPKGNMQDQNTPEYLTSLLQTFEDVIFPALQASLPLSTKIS</sequence>
<keyword evidence="5" id="KW-0378">Hydrolase</keyword>
<dbReference type="Pfam" id="PF00850">
    <property type="entry name" value="Hist_deacetyl"/>
    <property type="match status" value="1"/>
</dbReference>
<keyword evidence="8" id="KW-0804">Transcription</keyword>
<evidence type="ECO:0000313" key="11">
    <source>
        <dbReference type="EMBL" id="KIY70566.1"/>
    </source>
</evidence>
<keyword evidence="4" id="KW-0678">Repressor</keyword>
<evidence type="ECO:0000256" key="7">
    <source>
        <dbReference type="ARBA" id="ARBA00023015"/>
    </source>
</evidence>
<dbReference type="Gene3D" id="3.40.800.20">
    <property type="entry name" value="Histone deacetylase domain"/>
    <property type="match status" value="1"/>
</dbReference>
<evidence type="ECO:0000313" key="12">
    <source>
        <dbReference type="Proteomes" id="UP000054007"/>
    </source>
</evidence>
<evidence type="ECO:0000256" key="1">
    <source>
        <dbReference type="ARBA" id="ARBA00004123"/>
    </source>
</evidence>
<evidence type="ECO:0000256" key="3">
    <source>
        <dbReference type="ARBA" id="ARBA00012111"/>
    </source>
</evidence>
<evidence type="ECO:0000256" key="2">
    <source>
        <dbReference type="ARBA" id="ARBA00006457"/>
    </source>
</evidence>
<dbReference type="GO" id="GO:0031507">
    <property type="term" value="P:heterochromatin formation"/>
    <property type="evidence" value="ECO:0007669"/>
    <property type="project" value="TreeGrafter"/>
</dbReference>
<evidence type="ECO:0000256" key="9">
    <source>
        <dbReference type="ARBA" id="ARBA00023242"/>
    </source>
</evidence>
<dbReference type="InterPro" id="IPR023801">
    <property type="entry name" value="His_deacetylse_dom"/>
</dbReference>
<evidence type="ECO:0000256" key="6">
    <source>
        <dbReference type="ARBA" id="ARBA00022853"/>
    </source>
</evidence>
<evidence type="ECO:0000256" key="8">
    <source>
        <dbReference type="ARBA" id="ARBA00023163"/>
    </source>
</evidence>
<organism evidence="11 12">
    <name type="scientific">Cylindrobasidium torrendii FP15055 ss-10</name>
    <dbReference type="NCBI Taxonomy" id="1314674"/>
    <lineage>
        <taxon>Eukaryota</taxon>
        <taxon>Fungi</taxon>
        <taxon>Dikarya</taxon>
        <taxon>Basidiomycota</taxon>
        <taxon>Agaricomycotina</taxon>
        <taxon>Agaricomycetes</taxon>
        <taxon>Agaricomycetidae</taxon>
        <taxon>Agaricales</taxon>
        <taxon>Marasmiineae</taxon>
        <taxon>Physalacriaceae</taxon>
        <taxon>Cylindrobasidium</taxon>
    </lineage>
</organism>
<dbReference type="EMBL" id="KN880466">
    <property type="protein sequence ID" value="KIY70566.1"/>
    <property type="molecule type" value="Genomic_DNA"/>
</dbReference>
<dbReference type="InterPro" id="IPR000286">
    <property type="entry name" value="HDACs"/>
</dbReference>
<evidence type="ECO:0000256" key="4">
    <source>
        <dbReference type="ARBA" id="ARBA00022491"/>
    </source>
</evidence>
<evidence type="ECO:0000256" key="5">
    <source>
        <dbReference type="ARBA" id="ARBA00022801"/>
    </source>
</evidence>
<evidence type="ECO:0000259" key="10">
    <source>
        <dbReference type="Pfam" id="PF00850"/>
    </source>
</evidence>
<dbReference type="PANTHER" id="PTHR10625:SF14">
    <property type="entry name" value="HISTONE DEACETYLASE 8"/>
    <property type="match status" value="1"/>
</dbReference>
<gene>
    <name evidence="11" type="ORF">CYLTODRAFT_347493</name>
</gene>
<keyword evidence="7" id="KW-0805">Transcription regulation</keyword>
<keyword evidence="6" id="KW-0156">Chromatin regulator</keyword>
<comment type="subcellular location">
    <subcellularLocation>
        <location evidence="1">Nucleus</location>
    </subcellularLocation>
</comment>
<reference evidence="11 12" key="1">
    <citation type="journal article" date="2015" name="Fungal Genet. Biol.">
        <title>Evolution of novel wood decay mechanisms in Agaricales revealed by the genome sequences of Fistulina hepatica and Cylindrobasidium torrendii.</title>
        <authorList>
            <person name="Floudas D."/>
            <person name="Held B.W."/>
            <person name="Riley R."/>
            <person name="Nagy L.G."/>
            <person name="Koehler G."/>
            <person name="Ransdell A.S."/>
            <person name="Younus H."/>
            <person name="Chow J."/>
            <person name="Chiniquy J."/>
            <person name="Lipzen A."/>
            <person name="Tritt A."/>
            <person name="Sun H."/>
            <person name="Haridas S."/>
            <person name="LaButti K."/>
            <person name="Ohm R.A."/>
            <person name="Kues U."/>
            <person name="Blanchette R.A."/>
            <person name="Grigoriev I.V."/>
            <person name="Minto R.E."/>
            <person name="Hibbett D.S."/>
        </authorList>
    </citation>
    <scope>NUCLEOTIDE SEQUENCE [LARGE SCALE GENOMIC DNA]</scope>
    <source>
        <strain evidence="11 12">FP15055 ss-10</strain>
    </source>
</reference>
<protein>
    <recommendedName>
        <fullName evidence="3">histone deacetylase</fullName>
        <ecNumber evidence="3">3.5.1.98</ecNumber>
    </recommendedName>
</protein>
<name>A0A0D7BLT8_9AGAR</name>
<dbReference type="OrthoDB" id="73273at2759"/>
<dbReference type="EC" id="3.5.1.98" evidence="3"/>
<dbReference type="PRINTS" id="PR01270">
    <property type="entry name" value="HDASUPER"/>
</dbReference>
<feature type="domain" description="Histone deacetylase" evidence="10">
    <location>
        <begin position="19"/>
        <end position="312"/>
    </location>
</feature>
<proteinExistence type="inferred from homology"/>
<dbReference type="GO" id="GO:0141221">
    <property type="term" value="F:histone deacetylase activity, hydrolytic mechanism"/>
    <property type="evidence" value="ECO:0007669"/>
    <property type="project" value="UniProtKB-EC"/>
</dbReference>
<accession>A0A0D7BLT8</accession>
<dbReference type="STRING" id="1314674.A0A0D7BLT8"/>
<dbReference type="GO" id="GO:0005634">
    <property type="term" value="C:nucleus"/>
    <property type="evidence" value="ECO:0007669"/>
    <property type="project" value="UniProtKB-SubCell"/>
</dbReference>
<keyword evidence="12" id="KW-1185">Reference proteome</keyword>
<keyword evidence="9" id="KW-0539">Nucleus</keyword>
<dbReference type="SUPFAM" id="SSF52768">
    <property type="entry name" value="Arginase/deacetylase"/>
    <property type="match status" value="1"/>
</dbReference>
<dbReference type="InterPro" id="IPR023696">
    <property type="entry name" value="Ureohydrolase_dom_sf"/>
</dbReference>
<dbReference type="Proteomes" id="UP000054007">
    <property type="component" value="Unassembled WGS sequence"/>
</dbReference>
<dbReference type="AlphaFoldDB" id="A0A0D7BLT8"/>
<comment type="similarity">
    <text evidence="2">Belongs to the histone deacetylase family. HD type 1 subfamily.</text>
</comment>
<dbReference type="InterPro" id="IPR037138">
    <property type="entry name" value="His_deacetylse_dom_sf"/>
</dbReference>